<organism evidence="2 3">
    <name type="scientific">Hydnomerulius pinastri MD-312</name>
    <dbReference type="NCBI Taxonomy" id="994086"/>
    <lineage>
        <taxon>Eukaryota</taxon>
        <taxon>Fungi</taxon>
        <taxon>Dikarya</taxon>
        <taxon>Basidiomycota</taxon>
        <taxon>Agaricomycotina</taxon>
        <taxon>Agaricomycetes</taxon>
        <taxon>Agaricomycetidae</taxon>
        <taxon>Boletales</taxon>
        <taxon>Boletales incertae sedis</taxon>
        <taxon>Leucogyrophana</taxon>
    </lineage>
</organism>
<feature type="non-terminal residue" evidence="2">
    <location>
        <position position="219"/>
    </location>
</feature>
<dbReference type="GO" id="GO:0003676">
    <property type="term" value="F:nucleic acid binding"/>
    <property type="evidence" value="ECO:0007669"/>
    <property type="project" value="InterPro"/>
</dbReference>
<accession>A0A0C9VZ87</accession>
<feature type="domain" description="DDE-1" evidence="1">
    <location>
        <begin position="20"/>
        <end position="187"/>
    </location>
</feature>
<dbReference type="OrthoDB" id="3238847at2759"/>
<feature type="non-terminal residue" evidence="2">
    <location>
        <position position="1"/>
    </location>
</feature>
<dbReference type="HOGENOM" id="CLU_013929_2_2_1"/>
<dbReference type="AlphaFoldDB" id="A0A0C9VZ87"/>
<dbReference type="Proteomes" id="UP000053820">
    <property type="component" value="Unassembled WGS sequence"/>
</dbReference>
<evidence type="ECO:0000313" key="3">
    <source>
        <dbReference type="Proteomes" id="UP000053820"/>
    </source>
</evidence>
<dbReference type="InterPro" id="IPR004875">
    <property type="entry name" value="DDE_SF_endonuclease_dom"/>
</dbReference>
<reference evidence="2 3" key="1">
    <citation type="submission" date="2014-04" db="EMBL/GenBank/DDBJ databases">
        <title>Evolutionary Origins and Diversification of the Mycorrhizal Mutualists.</title>
        <authorList>
            <consortium name="DOE Joint Genome Institute"/>
            <consortium name="Mycorrhizal Genomics Consortium"/>
            <person name="Kohler A."/>
            <person name="Kuo A."/>
            <person name="Nagy L.G."/>
            <person name="Floudas D."/>
            <person name="Copeland A."/>
            <person name="Barry K.W."/>
            <person name="Cichocki N."/>
            <person name="Veneault-Fourrey C."/>
            <person name="LaButti K."/>
            <person name="Lindquist E.A."/>
            <person name="Lipzen A."/>
            <person name="Lundell T."/>
            <person name="Morin E."/>
            <person name="Murat C."/>
            <person name="Riley R."/>
            <person name="Ohm R."/>
            <person name="Sun H."/>
            <person name="Tunlid A."/>
            <person name="Henrissat B."/>
            <person name="Grigoriev I.V."/>
            <person name="Hibbett D.S."/>
            <person name="Martin F."/>
        </authorList>
    </citation>
    <scope>NUCLEOTIDE SEQUENCE [LARGE SCALE GENOMIC DNA]</scope>
    <source>
        <strain evidence="2 3">MD-312</strain>
    </source>
</reference>
<proteinExistence type="predicted"/>
<evidence type="ECO:0000259" key="1">
    <source>
        <dbReference type="Pfam" id="PF03184"/>
    </source>
</evidence>
<dbReference type="EMBL" id="KN839849">
    <property type="protein sequence ID" value="KIJ63710.1"/>
    <property type="molecule type" value="Genomic_DNA"/>
</dbReference>
<protein>
    <recommendedName>
        <fullName evidence="1">DDE-1 domain-containing protein</fullName>
    </recommendedName>
</protein>
<gene>
    <name evidence="2" type="ORF">HYDPIDRAFT_68916</name>
</gene>
<keyword evidence="3" id="KW-1185">Reference proteome</keyword>
<dbReference type="Pfam" id="PF03184">
    <property type="entry name" value="DDE_1"/>
    <property type="match status" value="1"/>
</dbReference>
<sequence length="219" mass="24901">RVIGGKKAGPQYQQCTGSRENVTIIITIYADGSAKRPAVILKGNAYQQKLDNLLHSWIDSLGYSKKGWTDGQIGIEWIKEFDKHTKAKVNGQDHLLIINGHNSHYTHSLLEYTRKNCIHVACYPVHTTHIYQGLDVVDFTVLKHCWSEERDKWEREKREGITKANFITIYGCAHLQALTPNLIQTAFRKTGVWPCNRDVVSDSMMAPSKETSEKSHLPI</sequence>
<evidence type="ECO:0000313" key="2">
    <source>
        <dbReference type="EMBL" id="KIJ63710.1"/>
    </source>
</evidence>
<name>A0A0C9VZ87_9AGAM</name>